<organism evidence="1 2">
    <name type="scientific">candidate division KD3-62 bacterium DG_56</name>
    <dbReference type="NCBI Taxonomy" id="1704032"/>
    <lineage>
        <taxon>Bacteria</taxon>
        <taxon>candidate division KD3-62</taxon>
    </lineage>
</organism>
<sequence length="108" mass="11673">MHVKPGAEPVPQGRTPFETALLRAKWQMERAQTAISREETGIIRDAVESAQAAIADARKVAPRKKRSDLDAIEADIGRLRSLADKPADPAAGEVARSAHKRIIALIGD</sequence>
<comment type="caution">
    <text evidence="1">The sequence shown here is derived from an EMBL/GenBank/DDBJ whole genome shotgun (WGS) entry which is preliminary data.</text>
</comment>
<dbReference type="Proteomes" id="UP000052020">
    <property type="component" value="Unassembled WGS sequence"/>
</dbReference>
<evidence type="ECO:0000313" key="2">
    <source>
        <dbReference type="Proteomes" id="UP000052020"/>
    </source>
</evidence>
<dbReference type="AlphaFoldDB" id="A0A0S7XQR1"/>
<dbReference type="EMBL" id="LIZY01000004">
    <property type="protein sequence ID" value="KPJ64845.1"/>
    <property type="molecule type" value="Genomic_DNA"/>
</dbReference>
<reference evidence="1 2" key="1">
    <citation type="journal article" date="2015" name="Microbiome">
        <title>Genomic resolution of linkages in carbon, nitrogen, and sulfur cycling among widespread estuary sediment bacteria.</title>
        <authorList>
            <person name="Baker B.J."/>
            <person name="Lazar C.S."/>
            <person name="Teske A.P."/>
            <person name="Dick G.J."/>
        </authorList>
    </citation>
    <scope>NUCLEOTIDE SEQUENCE [LARGE SCALE GENOMIC DNA]</scope>
    <source>
        <strain evidence="1">DG_56</strain>
    </source>
</reference>
<protein>
    <submittedName>
        <fullName evidence="1">Uncharacterized protein</fullName>
    </submittedName>
</protein>
<evidence type="ECO:0000313" key="1">
    <source>
        <dbReference type="EMBL" id="KPJ64845.1"/>
    </source>
</evidence>
<accession>A0A0S7XQR1</accession>
<proteinExistence type="predicted"/>
<name>A0A0S7XQR1_9BACT</name>
<gene>
    <name evidence="1" type="ORF">AMK68_00330</name>
</gene>